<comment type="caution">
    <text evidence="2">The sequence shown here is derived from an EMBL/GenBank/DDBJ whole genome shotgun (WGS) entry which is preliminary data.</text>
</comment>
<proteinExistence type="predicted"/>
<evidence type="ECO:0000256" key="1">
    <source>
        <dbReference type="SAM" id="MobiDB-lite"/>
    </source>
</evidence>
<accession>A0AAV8YL60</accession>
<feature type="compositionally biased region" description="Polar residues" evidence="1">
    <location>
        <begin position="72"/>
        <end position="87"/>
    </location>
</feature>
<feature type="region of interest" description="Disordered" evidence="1">
    <location>
        <begin position="467"/>
        <end position="510"/>
    </location>
</feature>
<dbReference type="PANTHER" id="PTHR13958:SF3">
    <property type="entry name" value="CAP-GLY DOMAIN-CONTAINING PROTEIN-RELATED"/>
    <property type="match status" value="1"/>
</dbReference>
<protein>
    <recommendedName>
        <fullName evidence="4">Centrosome-associated protein 350</fullName>
    </recommendedName>
</protein>
<feature type="region of interest" description="Disordered" evidence="1">
    <location>
        <begin position="1735"/>
        <end position="1848"/>
    </location>
</feature>
<feature type="region of interest" description="Disordered" evidence="1">
    <location>
        <begin position="910"/>
        <end position="941"/>
    </location>
</feature>
<sequence length="2423" mass="272000">MEKKYDISSRILETRKQTEELKLQLQNLIDSGINSSLDNNKFSDHSNVDKENLKDAQNKVQIIKSYDPKYSQHVNKPSSSKAISTAKQNEKKTQLDLNKESPKKVRSYDVREAREYIKRQREKRIEQLKAQNAEKIKVDLQKKKLQELHKKSLELVTKNVQASRERSKSRDRNETVRPDQDSRTRARSYSRERNLIGGRSQSTENVKRTRSVEPARIINQGHIEKRNPNLLYPPVPDYMGKLQTTKSRKDYSGKKVIASPKSPRGTQNETKISSDVGDKVDQKNSQIDQQSQLNGESLFVKSTNLGIRSPEKTTNTQSSLENRNTNLLKRQDHIVGFQKVNVCDDCEQIIVETPIRQSYTHDIQKTNDNSKKKPVAYPFNFINSVKRKLQDAVNSKQSVDIGIQSSFREERQKTPEPTKSKEELIEIIQSSAKSSKRSDLRSFISHKCLNLDPKTIDRLELIPKNSGNIQKTVNGSLEPESGSDTSKNIPEISSESGTSSLKQRSPNTGLNIERLNHMKLIPEVKSATPISDIDQIDSAINKTSKLFDERGHQGLEKKSESDKANLLTPNDEYTSDFQSTCDLSRSRESIISFNSPSYSKQIIYTLRSPEYDISPNFARTEHADLKVHSSDIPESFSSKHSKNIPDSITTRGQESDRPSRKVTETSSIKTVILEANMKSKDKINSRSKETVSSKNSSTKSGTETSNSKSKSTLSKRKESSKSSSNIPTEIKSQGSKAVEESKKSVSRNSQDSKRSEKYTSLYSDLRPSSMSEITSKSDSSLLSINTRRGCSDFSKSDKLTEVLPLKEPTVSLTAANEEAGGKHDEKEDKSRSMRNITVRSDRSFAPGELNSTNEIHLKFEAEIHLLNDFNESLRQFSAVEKAFESLKSKNDNAVTVNKILHNRDTQTSIITRSSSSTTATKSAKDPQRSRSEVSTINYSRGSGVNDDTSSIHFDDTISKLDGTALESPGVEVSNVNRSVSSAVRSSADLSNIENLRSNNCAEMTLKMFDQLIRDEDVRLENLKTILKIREQALLDRTKGELAWLEIQRKHLRETGKLDEASLVKKKQRGILVHHQREKHEMQRLKQMQKAASLERKIILKEQRNLIKHQLSTDTMLSKMKLNPPRERRLSGPLKVIQSHSESIRSETSISKRSSSEKDVYSITSHTHSVVSKVSEVSAEDVASKEGTQDADPVSLASRLASESGIPVSQMKKTLLMREVALQKRRRAAEELLQWHKKLLEEEKRITELESTANAIISCLPSDTSPTTEKYRFRGRQLNQLWFNLTGCEEKKFSDDKVYPMSQISLERFCKSAREYSAKTKKLLRKASDSDFSEARTDDSVGENIPGIRVNSLKENSSGNDAVCTPSANDYSSDFDAESIRDIVNGKDMDAVDRDLNRLIDNFSKIEADISSLGIKKPLKPSKDQEDNSPHSDSELEISVIETRTSKEERISNSGNTQPDIISTSKNLSIIEEINKSTRDTLSKSEEVLLRLNQAEDSLKKLSVLEEIPSLPRPESIEEKSNTDISEIISLDKPEPEVTSAVRSSLADHLITSEGKDNLNKTEEVLEELNKTDDGTTADIPSDKKSVQVTSETTDNLIRVKEILEKLSSAEEPISSGKTSVLEENVATKETRGSLSKTEEILEKLSQIFDEDTDKKSSLFEENQINGEARDNLSKSEQILEKLSLVEQEIGIDVSSNKLSSVVEENRDSTQENSDLAETEDVLNKLSLTDDKSVADAASEVSSKEESSVAEEDKISTDIDKTISNEEKEFVAEESIVAENIEASLEPTADEESASGKYRKSENSAVDGKFEEVWPRSEERATESRTSSKIFSVTNGSSKNEETLDRVSTVPSYGGSLSLIAVEGKVHTPDMLISKENKSPSISQEKDVISGKEFSEVPLIDEEKIRTQQRKSRQKKFLRLTVKKIAEIEEDNKEQPIIEVIDNVRSDISESRAVEDDTEELKNRDIGEKVSQEISVSDKMSRIEGTVDPRNSETSQENKNSSGIQSGGSTVATKPDLTPEEHSVLTISTQEDLSHQIAAEVPTDVEESEKSNSLPSECAPLSKEEINSYEEKEQDSLSSSASSSSQSGTAANKEGVSSALEKSKTNLSEDKSSKTGAVDVKKRVSEIMAESNQPSRGDKSPRLQDLYVTTYDLVSPANSPELGSPIEEQTKLFAAKSIFGTEAEEILRKQLAIEQEIKLITEQQQKEISYMYVREIPNKPPPPYTPPSSLPHINVITIVPTTQEIEEITKYSAKILHKAYLSNGLDSISISENTLGLISKNITKECYKFVFDICKEATKAHYKQFEKEKCVSWLQVRKRPQLAVVKPLDAGGLERHLNKTLRELFGYEKPNRRENAIIKWSRKKRNHVDEILVMESQAEESQWTSYEKDELLVMNEVTNEIMNMLLKETGDVFSQILSKRTYLY</sequence>
<name>A0AAV8YL60_9CUCU</name>
<dbReference type="InterPro" id="IPR028750">
    <property type="entry name" value="CEP350/CC187"/>
</dbReference>
<feature type="compositionally biased region" description="Polar residues" evidence="1">
    <location>
        <begin position="932"/>
        <end position="941"/>
    </location>
</feature>
<feature type="compositionally biased region" description="Basic and acidic residues" evidence="1">
    <location>
        <begin position="1946"/>
        <end position="1970"/>
    </location>
</feature>
<feature type="compositionally biased region" description="Basic and acidic residues" evidence="1">
    <location>
        <begin position="653"/>
        <end position="663"/>
    </location>
</feature>
<feature type="compositionally biased region" description="Basic and acidic residues" evidence="1">
    <location>
        <begin position="1978"/>
        <end position="1990"/>
    </location>
</feature>
<dbReference type="Proteomes" id="UP001162162">
    <property type="component" value="Unassembled WGS sequence"/>
</dbReference>
<feature type="compositionally biased region" description="Low complexity" evidence="1">
    <location>
        <begin position="2075"/>
        <end position="2086"/>
    </location>
</feature>
<feature type="region of interest" description="Disordered" evidence="1">
    <location>
        <begin position="629"/>
        <end position="763"/>
    </location>
</feature>
<feature type="compositionally biased region" description="Basic and acidic residues" evidence="1">
    <location>
        <begin position="677"/>
        <end position="691"/>
    </location>
</feature>
<feature type="compositionally biased region" description="Polar residues" evidence="1">
    <location>
        <begin position="482"/>
        <end position="510"/>
    </location>
</feature>
<feature type="compositionally biased region" description="Polar residues" evidence="1">
    <location>
        <begin position="264"/>
        <end position="273"/>
    </location>
</feature>
<feature type="compositionally biased region" description="Low complexity" evidence="1">
    <location>
        <begin position="910"/>
        <end position="921"/>
    </location>
</feature>
<feature type="compositionally biased region" description="Basic and acidic residues" evidence="1">
    <location>
        <begin position="407"/>
        <end position="424"/>
    </location>
</feature>
<feature type="compositionally biased region" description="Polar residues" evidence="1">
    <location>
        <begin position="1991"/>
        <end position="2011"/>
    </location>
</feature>
<feature type="region of interest" description="Disordered" evidence="1">
    <location>
        <begin position="1946"/>
        <end position="2118"/>
    </location>
</feature>
<feature type="compositionally biased region" description="Basic and acidic residues" evidence="1">
    <location>
        <begin position="1420"/>
        <end position="1433"/>
    </location>
</feature>
<feature type="region of interest" description="Disordered" evidence="1">
    <location>
        <begin position="404"/>
        <end position="424"/>
    </location>
</feature>
<feature type="region of interest" description="Disordered" evidence="1">
    <location>
        <begin position="1116"/>
        <end position="1164"/>
    </location>
</feature>
<dbReference type="GO" id="GO:0005813">
    <property type="term" value="C:centrosome"/>
    <property type="evidence" value="ECO:0007669"/>
    <property type="project" value="InterPro"/>
</dbReference>
<feature type="compositionally biased region" description="Polar residues" evidence="1">
    <location>
        <begin position="1828"/>
        <end position="1837"/>
    </location>
</feature>
<feature type="compositionally biased region" description="Low complexity" evidence="1">
    <location>
        <begin position="692"/>
        <end position="712"/>
    </location>
</feature>
<reference evidence="2" key="1">
    <citation type="journal article" date="2023" name="Insect Mol. Biol.">
        <title>Genome sequencing provides insights into the evolution of gene families encoding plant cell wall-degrading enzymes in longhorned beetles.</title>
        <authorList>
            <person name="Shin N.R."/>
            <person name="Okamura Y."/>
            <person name="Kirsch R."/>
            <person name="Pauchet Y."/>
        </authorList>
    </citation>
    <scope>NUCLEOTIDE SEQUENCE</scope>
    <source>
        <strain evidence="2">AMC_N1</strain>
    </source>
</reference>
<feature type="compositionally biased region" description="Basic and acidic residues" evidence="1">
    <location>
        <begin position="2100"/>
        <end position="2118"/>
    </location>
</feature>
<feature type="compositionally biased region" description="Polar residues" evidence="1">
    <location>
        <begin position="283"/>
        <end position="294"/>
    </location>
</feature>
<dbReference type="GO" id="GO:0008017">
    <property type="term" value="F:microtubule binding"/>
    <property type="evidence" value="ECO:0007669"/>
    <property type="project" value="InterPro"/>
</dbReference>
<feature type="region of interest" description="Disordered" evidence="1">
    <location>
        <begin position="1415"/>
        <end position="1437"/>
    </location>
</feature>
<evidence type="ECO:0000313" key="3">
    <source>
        <dbReference type="Proteomes" id="UP001162162"/>
    </source>
</evidence>
<feature type="compositionally biased region" description="Basic and acidic residues" evidence="1">
    <location>
        <begin position="1807"/>
        <end position="1822"/>
    </location>
</feature>
<feature type="compositionally biased region" description="Basic and acidic residues" evidence="1">
    <location>
        <begin position="922"/>
        <end position="931"/>
    </location>
</feature>
<keyword evidence="3" id="KW-1185">Reference proteome</keyword>
<organism evidence="2 3">
    <name type="scientific">Aromia moschata</name>
    <dbReference type="NCBI Taxonomy" id="1265417"/>
    <lineage>
        <taxon>Eukaryota</taxon>
        <taxon>Metazoa</taxon>
        <taxon>Ecdysozoa</taxon>
        <taxon>Arthropoda</taxon>
        <taxon>Hexapoda</taxon>
        <taxon>Insecta</taxon>
        <taxon>Pterygota</taxon>
        <taxon>Neoptera</taxon>
        <taxon>Endopterygota</taxon>
        <taxon>Coleoptera</taxon>
        <taxon>Polyphaga</taxon>
        <taxon>Cucujiformia</taxon>
        <taxon>Chrysomeloidea</taxon>
        <taxon>Cerambycidae</taxon>
        <taxon>Cerambycinae</taxon>
        <taxon>Callichromatini</taxon>
        <taxon>Aromia</taxon>
    </lineage>
</organism>
<feature type="compositionally biased region" description="Basic and acidic residues" evidence="1">
    <location>
        <begin position="88"/>
        <end position="106"/>
    </location>
</feature>
<gene>
    <name evidence="2" type="ORF">NQ318_009274</name>
</gene>
<dbReference type="EMBL" id="JAPWTK010000086">
    <property type="protein sequence ID" value="KAJ8951340.1"/>
    <property type="molecule type" value="Genomic_DNA"/>
</dbReference>
<feature type="compositionally biased region" description="Basic and acidic residues" evidence="1">
    <location>
        <begin position="2061"/>
        <end position="2074"/>
    </location>
</feature>
<feature type="compositionally biased region" description="Basic and acidic residues" evidence="1">
    <location>
        <begin position="1741"/>
        <end position="1770"/>
    </location>
</feature>
<feature type="region of interest" description="Disordered" evidence="1">
    <location>
        <begin position="1697"/>
        <end position="1719"/>
    </location>
</feature>
<feature type="region of interest" description="Disordered" evidence="1">
    <location>
        <begin position="810"/>
        <end position="833"/>
    </location>
</feature>
<dbReference type="GO" id="GO:0034453">
    <property type="term" value="P:microtubule anchoring"/>
    <property type="evidence" value="ECO:0007669"/>
    <property type="project" value="InterPro"/>
</dbReference>
<evidence type="ECO:0000313" key="2">
    <source>
        <dbReference type="EMBL" id="KAJ8951340.1"/>
    </source>
</evidence>
<feature type="region of interest" description="Disordered" evidence="1">
    <location>
        <begin position="550"/>
        <end position="571"/>
    </location>
</feature>
<feature type="region of interest" description="Disordered" evidence="1">
    <location>
        <begin position="70"/>
        <end position="106"/>
    </location>
</feature>
<feature type="compositionally biased region" description="Basic and acidic residues" evidence="1">
    <location>
        <begin position="550"/>
        <end position="563"/>
    </location>
</feature>
<feature type="region of interest" description="Disordered" evidence="1">
    <location>
        <begin position="240"/>
        <end position="294"/>
    </location>
</feature>
<feature type="compositionally biased region" description="Basic and acidic residues" evidence="1">
    <location>
        <begin position="819"/>
        <end position="831"/>
    </location>
</feature>
<dbReference type="PANTHER" id="PTHR13958">
    <property type="entry name" value="CENTROSOME-ASSOCIATED PROTEIN 350"/>
    <property type="match status" value="1"/>
</dbReference>
<evidence type="ECO:0008006" key="4">
    <source>
        <dbReference type="Google" id="ProtNLM"/>
    </source>
</evidence>
<feature type="region of interest" description="Disordered" evidence="1">
    <location>
        <begin position="1332"/>
        <end position="1360"/>
    </location>
</feature>
<feature type="region of interest" description="Disordered" evidence="1">
    <location>
        <begin position="158"/>
        <end position="213"/>
    </location>
</feature>
<feature type="compositionally biased region" description="Basic and acidic residues" evidence="1">
    <location>
        <begin position="163"/>
        <end position="194"/>
    </location>
</feature>